<dbReference type="Proteomes" id="UP001062846">
    <property type="component" value="Chromosome 6"/>
</dbReference>
<comment type="caution">
    <text evidence="1">The sequence shown here is derived from an EMBL/GenBank/DDBJ whole genome shotgun (WGS) entry which is preliminary data.</text>
</comment>
<evidence type="ECO:0000313" key="2">
    <source>
        <dbReference type="Proteomes" id="UP001062846"/>
    </source>
</evidence>
<gene>
    <name evidence="1" type="ORF">RHMOL_Rhmol06G0074100</name>
</gene>
<organism evidence="1 2">
    <name type="scientific">Rhododendron molle</name>
    <name type="common">Chinese azalea</name>
    <name type="synonym">Azalea mollis</name>
    <dbReference type="NCBI Taxonomy" id="49168"/>
    <lineage>
        <taxon>Eukaryota</taxon>
        <taxon>Viridiplantae</taxon>
        <taxon>Streptophyta</taxon>
        <taxon>Embryophyta</taxon>
        <taxon>Tracheophyta</taxon>
        <taxon>Spermatophyta</taxon>
        <taxon>Magnoliopsida</taxon>
        <taxon>eudicotyledons</taxon>
        <taxon>Gunneridae</taxon>
        <taxon>Pentapetalae</taxon>
        <taxon>asterids</taxon>
        <taxon>Ericales</taxon>
        <taxon>Ericaceae</taxon>
        <taxon>Ericoideae</taxon>
        <taxon>Rhodoreae</taxon>
        <taxon>Rhododendron</taxon>
    </lineage>
</organism>
<dbReference type="EMBL" id="CM046393">
    <property type="protein sequence ID" value="KAI8550050.1"/>
    <property type="molecule type" value="Genomic_DNA"/>
</dbReference>
<accession>A0ACC0NA20</accession>
<keyword evidence="2" id="KW-1185">Reference proteome</keyword>
<reference evidence="1" key="1">
    <citation type="submission" date="2022-02" db="EMBL/GenBank/DDBJ databases">
        <title>Plant Genome Project.</title>
        <authorList>
            <person name="Zhang R.-G."/>
        </authorList>
    </citation>
    <scope>NUCLEOTIDE SEQUENCE</scope>
    <source>
        <strain evidence="1">AT1</strain>
    </source>
</reference>
<proteinExistence type="predicted"/>
<evidence type="ECO:0000313" key="1">
    <source>
        <dbReference type="EMBL" id="KAI8550050.1"/>
    </source>
</evidence>
<sequence length="276" mass="28456">MASFGKNFDALFPLLGLSSSTSASKFGFPGPHKLVSLLSNNSLHCGSVPILVNGSGTSVDNQGVSSSVGRVNLLDFLESVSDHLEIQVDDIPTVKQIKGLTKGVSALRAELDSKNKLGIALSGGGVWRWDLHGKIKLPLLVLAPPVSAVDIPAKGLNAPRGKVWVVKPGGGDSARTPLEGFEPAVIMPASTIRELPFSNQFEALQLGDSTVDTSAGVMGLEVAEVSMGSGDSVIQDSLVGAPNGSDPSSSKGMEMVQDGTLPDVLGVGMADPDALF</sequence>
<protein>
    <submittedName>
        <fullName evidence="1">Uncharacterized protein</fullName>
    </submittedName>
</protein>
<name>A0ACC0NA20_RHOML</name>